<dbReference type="KEGG" id="rsd:TGRD_172"/>
<dbReference type="InterPro" id="IPR011055">
    <property type="entry name" value="Dup_hybrid_motif"/>
</dbReference>
<feature type="domain" description="M23ase beta-sheet core" evidence="9">
    <location>
        <begin position="265"/>
        <end position="359"/>
    </location>
</feature>
<dbReference type="HOGENOM" id="CLU_026846_4_0_0"/>
<keyword evidence="5" id="KW-0378">Hydrolase</keyword>
<keyword evidence="7" id="KW-0482">Metalloprotease</keyword>
<dbReference type="GO" id="GO:0030313">
    <property type="term" value="C:cell envelope"/>
    <property type="evidence" value="ECO:0007669"/>
    <property type="project" value="UniProtKB-SubCell"/>
</dbReference>
<keyword evidence="12" id="KW-1185">Reference proteome</keyword>
<dbReference type="Pfam" id="PF19425">
    <property type="entry name" value="Csd3_N2"/>
    <property type="match status" value="1"/>
</dbReference>
<dbReference type="GO" id="GO:0006508">
    <property type="term" value="P:proteolysis"/>
    <property type="evidence" value="ECO:0007669"/>
    <property type="project" value="UniProtKB-KW"/>
</dbReference>
<keyword evidence="4" id="KW-0479">Metal-binding</keyword>
<keyword evidence="6" id="KW-0862">Zinc</keyword>
<dbReference type="CDD" id="cd12797">
    <property type="entry name" value="M23_peptidase"/>
    <property type="match status" value="1"/>
</dbReference>
<name>B1GZH4_ENDTX</name>
<evidence type="ECO:0000256" key="7">
    <source>
        <dbReference type="ARBA" id="ARBA00023049"/>
    </source>
</evidence>
<gene>
    <name evidence="11" type="ordered locus">TGRD_172</name>
</gene>
<evidence type="ECO:0000256" key="6">
    <source>
        <dbReference type="ARBA" id="ARBA00022833"/>
    </source>
</evidence>
<accession>B1GZH4</accession>
<keyword evidence="8" id="KW-0732">Signal</keyword>
<dbReference type="Pfam" id="PF01551">
    <property type="entry name" value="Peptidase_M23"/>
    <property type="match status" value="1"/>
</dbReference>
<evidence type="ECO:0000256" key="8">
    <source>
        <dbReference type="SAM" id="SignalP"/>
    </source>
</evidence>
<dbReference type="PANTHER" id="PTHR21666">
    <property type="entry name" value="PEPTIDASE-RELATED"/>
    <property type="match status" value="1"/>
</dbReference>
<dbReference type="GO" id="GO:0004222">
    <property type="term" value="F:metalloendopeptidase activity"/>
    <property type="evidence" value="ECO:0007669"/>
    <property type="project" value="TreeGrafter"/>
</dbReference>
<evidence type="ECO:0000256" key="5">
    <source>
        <dbReference type="ARBA" id="ARBA00022801"/>
    </source>
</evidence>
<feature type="domain" description="Csd3-like second N-terminal" evidence="10">
    <location>
        <begin position="132"/>
        <end position="252"/>
    </location>
</feature>
<feature type="chain" id="PRO_5002762298" evidence="8">
    <location>
        <begin position="20"/>
        <end position="419"/>
    </location>
</feature>
<evidence type="ECO:0000313" key="12">
    <source>
        <dbReference type="Proteomes" id="UP000001691"/>
    </source>
</evidence>
<dbReference type="GO" id="GO:0046872">
    <property type="term" value="F:metal ion binding"/>
    <property type="evidence" value="ECO:0007669"/>
    <property type="project" value="UniProtKB-KW"/>
</dbReference>
<dbReference type="InterPro" id="IPR050570">
    <property type="entry name" value="Cell_wall_metabolism_enzyme"/>
</dbReference>
<comment type="cofactor">
    <cofactor evidence="1">
        <name>Zn(2+)</name>
        <dbReference type="ChEBI" id="CHEBI:29105"/>
    </cofactor>
</comment>
<dbReference type="Gene3D" id="2.70.70.10">
    <property type="entry name" value="Glucose Permease (Domain IIA)"/>
    <property type="match status" value="1"/>
</dbReference>
<dbReference type="InterPro" id="IPR045834">
    <property type="entry name" value="Csd3_N2"/>
</dbReference>
<evidence type="ECO:0000256" key="3">
    <source>
        <dbReference type="ARBA" id="ARBA00022670"/>
    </source>
</evidence>
<evidence type="ECO:0000256" key="2">
    <source>
        <dbReference type="ARBA" id="ARBA00004196"/>
    </source>
</evidence>
<dbReference type="InterPro" id="IPR016047">
    <property type="entry name" value="M23ase_b-sheet_dom"/>
</dbReference>
<dbReference type="EMBL" id="AP009510">
    <property type="protein sequence ID" value="BAG13656.1"/>
    <property type="molecule type" value="Genomic_DNA"/>
</dbReference>
<dbReference type="Gene3D" id="3.10.450.350">
    <property type="match status" value="1"/>
</dbReference>
<dbReference type="SUPFAM" id="SSF51261">
    <property type="entry name" value="Duplicated hybrid motif"/>
    <property type="match status" value="1"/>
</dbReference>
<dbReference type="PANTHER" id="PTHR21666:SF288">
    <property type="entry name" value="CELL DIVISION PROTEIN YTFB"/>
    <property type="match status" value="1"/>
</dbReference>
<evidence type="ECO:0000256" key="1">
    <source>
        <dbReference type="ARBA" id="ARBA00001947"/>
    </source>
</evidence>
<keyword evidence="3" id="KW-0645">Protease</keyword>
<proteinExistence type="predicted"/>
<evidence type="ECO:0000259" key="9">
    <source>
        <dbReference type="Pfam" id="PF01551"/>
    </source>
</evidence>
<evidence type="ECO:0000313" key="11">
    <source>
        <dbReference type="EMBL" id="BAG13656.1"/>
    </source>
</evidence>
<reference evidence="12" key="1">
    <citation type="journal article" date="2008" name="Proc. Natl. Acad. Sci. U.S.A.">
        <title>Complete genome of the uncultured termite group 1 bacteria in a single host protist cell.</title>
        <authorList>
            <person name="Hongoh Y."/>
            <person name="Sharma V.K."/>
            <person name="Prakash T."/>
            <person name="Noda S."/>
            <person name="Taylor T.D."/>
            <person name="Kudo T."/>
            <person name="Sakaki Y."/>
            <person name="Toyoda A."/>
            <person name="Hattori M."/>
            <person name="Ohkuma M."/>
        </authorList>
    </citation>
    <scope>NUCLEOTIDE SEQUENCE [LARGE SCALE GENOMIC DNA]</scope>
    <source>
        <strain evidence="12">Rs-D17 genomovar Ri2008</strain>
    </source>
</reference>
<protein>
    <submittedName>
        <fullName evidence="11">M23B family peptidase</fullName>
    </submittedName>
</protein>
<dbReference type="Proteomes" id="UP000001691">
    <property type="component" value="Chromosome"/>
</dbReference>
<evidence type="ECO:0000259" key="10">
    <source>
        <dbReference type="Pfam" id="PF19425"/>
    </source>
</evidence>
<feature type="signal peptide" evidence="8">
    <location>
        <begin position="1"/>
        <end position="19"/>
    </location>
</feature>
<evidence type="ECO:0000256" key="4">
    <source>
        <dbReference type="ARBA" id="ARBA00022723"/>
    </source>
</evidence>
<dbReference type="STRING" id="471821.TGRD_173"/>
<comment type="subcellular location">
    <subcellularLocation>
        <location evidence="2">Cell envelope</location>
    </subcellularLocation>
</comment>
<organism evidence="11 12">
    <name type="scientific">Endomicrobium trichonymphae</name>
    <dbReference type="NCBI Taxonomy" id="1408204"/>
    <lineage>
        <taxon>Bacteria</taxon>
        <taxon>Pseudomonadati</taxon>
        <taxon>Elusimicrobiota</taxon>
        <taxon>Endomicrobiia</taxon>
        <taxon>Endomicrobiales</taxon>
        <taxon>Endomicrobiaceae</taxon>
        <taxon>Candidatus Endomicrobiellum</taxon>
    </lineage>
</organism>
<dbReference type="AlphaFoldDB" id="B1GZH4"/>
<sequence>MLLCIFCFIVVVAMLIAKKNTSSTEYTAATDNHNPNIETVIIQHGDSFSLTLNNTRLPPKDSSDIIRELKKVLNINRCLPGDFYEIFYDSRTGEWTDFLYYPTGTSYCLITKSSDGVIKTEKKKFSTTITEHKAQGIINSSLWAAMKSQNIPLEIITSFTDIFSWHIDFLRKAKKDDVFKIVYEVENISKKNKKLSSRIIAAQYKTPLKTYNAFYFKPKNARSGYFDENGKSIKSAFLKAPLQFKRISSNFTTKRIHPILKCVKSHLATDYAAPFGTPVSTVGDGIVKKVKSNKQFGNLVVIKHPNNYETYYAHLSKYAKGIKEGVRVNQGEVIGYVGMTGFTTGAHLDFRIKHNNNFFDFCKIEQPTITLTSEDKKEFKEKIQNLLDIFDDRLQTTKHRMRLIIPLTTQSDTNQQQRN</sequence>